<proteinExistence type="predicted"/>
<dbReference type="RefSeq" id="WP_038223588.1">
    <property type="nucleotide sequence ID" value="NZ_CAWLWD010000155.1"/>
</dbReference>
<gene>
    <name evidence="2" type="ORF">XBFM1_1760012</name>
</gene>
<dbReference type="Proteomes" id="UP000028487">
    <property type="component" value="Unassembled WGS sequence"/>
</dbReference>
<evidence type="ECO:0000313" key="3">
    <source>
        <dbReference type="Proteomes" id="UP000028487"/>
    </source>
</evidence>
<dbReference type="EMBL" id="CBSV010000086">
    <property type="protein sequence ID" value="CDH00750.1"/>
    <property type="molecule type" value="Genomic_DNA"/>
</dbReference>
<protein>
    <submittedName>
        <fullName evidence="2">Uncharacterized protein</fullName>
    </submittedName>
</protein>
<dbReference type="HOGENOM" id="CLU_2383602_0_0_6"/>
<dbReference type="Pfam" id="PF25694">
    <property type="entry name" value="N_peptide"/>
    <property type="match status" value="1"/>
</dbReference>
<organism evidence="2 3">
    <name type="scientific">Xenorhabdus bovienii str. feltiae Moldova</name>
    <dbReference type="NCBI Taxonomy" id="1398200"/>
    <lineage>
        <taxon>Bacteria</taxon>
        <taxon>Pseudomonadati</taxon>
        <taxon>Pseudomonadota</taxon>
        <taxon>Gammaproteobacteria</taxon>
        <taxon>Enterobacterales</taxon>
        <taxon>Morganellaceae</taxon>
        <taxon>Xenorhabdus</taxon>
    </lineage>
</organism>
<sequence length="107" mass="12377">MHNFHGYNNARKRRHERRKEQQEVYNKDEAINMALKTALNPEEITIPTRPVLSLNRKAMDRVNKAISVQTTPNYDNFNNCCLSNAALYSTKTKTRRRLESGGVTARV</sequence>
<accession>A0A077NPG8</accession>
<feature type="region of interest" description="Disordered" evidence="1">
    <location>
        <begin position="1"/>
        <end position="23"/>
    </location>
</feature>
<name>A0A077NPG8_XENBV</name>
<dbReference type="InterPro" id="IPR057902">
    <property type="entry name" value="N_peptide"/>
</dbReference>
<comment type="caution">
    <text evidence="2">The sequence shown here is derived from an EMBL/GenBank/DDBJ whole genome shotgun (WGS) entry which is preliminary data.</text>
</comment>
<reference evidence="2" key="1">
    <citation type="submission" date="2013-07" db="EMBL/GenBank/DDBJ databases">
        <title>Sub-species coevolution in mutualistic symbiosis.</title>
        <authorList>
            <person name="Murfin K."/>
            <person name="Klassen J."/>
            <person name="Lee M."/>
            <person name="Forst S."/>
            <person name="Stock P."/>
            <person name="Goodrich-Blair H."/>
        </authorList>
    </citation>
    <scope>NUCLEOTIDE SEQUENCE [LARGE SCALE GENOMIC DNA]</scope>
    <source>
        <strain evidence="2">Feltiae Moldova</strain>
    </source>
</reference>
<evidence type="ECO:0000313" key="2">
    <source>
        <dbReference type="EMBL" id="CDH00750.1"/>
    </source>
</evidence>
<dbReference type="AlphaFoldDB" id="A0A077NPG8"/>
<evidence type="ECO:0000256" key="1">
    <source>
        <dbReference type="SAM" id="MobiDB-lite"/>
    </source>
</evidence>